<dbReference type="Pfam" id="PF03461">
    <property type="entry name" value="TRCF"/>
    <property type="match status" value="1"/>
</dbReference>
<dbReference type="InterPro" id="IPR027417">
    <property type="entry name" value="P-loop_NTPase"/>
</dbReference>
<dbReference type="InterPro" id="IPR036101">
    <property type="entry name" value="CarD-like/TRCF_RID_sf"/>
</dbReference>
<evidence type="ECO:0000256" key="6">
    <source>
        <dbReference type="ARBA" id="ARBA00022806"/>
    </source>
</evidence>
<dbReference type="Pfam" id="PF17757">
    <property type="entry name" value="UvrB_inter"/>
    <property type="match status" value="1"/>
</dbReference>
<evidence type="ECO:0000256" key="3">
    <source>
        <dbReference type="ARBA" id="ARBA00022741"/>
    </source>
</evidence>
<dbReference type="SMART" id="SM01058">
    <property type="entry name" value="CarD_TRCF"/>
    <property type="match status" value="1"/>
</dbReference>
<dbReference type="SUPFAM" id="SSF141259">
    <property type="entry name" value="CarD-like"/>
    <property type="match status" value="1"/>
</dbReference>
<dbReference type="InterPro" id="IPR014001">
    <property type="entry name" value="Helicase_ATP-bd"/>
</dbReference>
<dbReference type="PANTHER" id="PTHR47964:SF1">
    <property type="entry name" value="ATP-DEPENDENT DNA HELICASE HOMOLOG RECG, CHLOROPLASTIC"/>
    <property type="match status" value="1"/>
</dbReference>
<dbReference type="InterPro" id="IPR004576">
    <property type="entry name" value="Mfd"/>
</dbReference>
<name>A0A6J6PVJ1_9ZZZZ</name>
<evidence type="ECO:0000256" key="9">
    <source>
        <dbReference type="ARBA" id="ARBA00023204"/>
    </source>
</evidence>
<dbReference type="GO" id="GO:0016787">
    <property type="term" value="F:hydrolase activity"/>
    <property type="evidence" value="ECO:0007669"/>
    <property type="project" value="UniProtKB-KW"/>
</dbReference>
<dbReference type="Pfam" id="PF02559">
    <property type="entry name" value="CarD_TRCF_RID"/>
    <property type="match status" value="1"/>
</dbReference>
<keyword evidence="2" id="KW-0963">Cytoplasm</keyword>
<dbReference type="GO" id="GO:0003684">
    <property type="term" value="F:damaged DNA binding"/>
    <property type="evidence" value="ECO:0007669"/>
    <property type="project" value="InterPro"/>
</dbReference>
<dbReference type="CDD" id="cd17991">
    <property type="entry name" value="DEXHc_TRCF"/>
    <property type="match status" value="1"/>
</dbReference>
<evidence type="ECO:0000259" key="10">
    <source>
        <dbReference type="PROSITE" id="PS51192"/>
    </source>
</evidence>
<keyword evidence="5" id="KW-0378">Hydrolase</keyword>
<dbReference type="InterPro" id="IPR005118">
    <property type="entry name" value="TRCF_C"/>
</dbReference>
<evidence type="ECO:0000256" key="5">
    <source>
        <dbReference type="ARBA" id="ARBA00022801"/>
    </source>
</evidence>
<dbReference type="HAMAP" id="MF_00969">
    <property type="entry name" value="TRCF"/>
    <property type="match status" value="1"/>
</dbReference>
<dbReference type="Gene3D" id="3.30.2060.10">
    <property type="entry name" value="Penicillin-binding protein 1b domain"/>
    <property type="match status" value="1"/>
</dbReference>
<proteinExistence type="inferred from homology"/>
<dbReference type="PROSITE" id="PS51194">
    <property type="entry name" value="HELICASE_CTER"/>
    <property type="match status" value="1"/>
</dbReference>
<dbReference type="FunFam" id="3.40.50.300:FF:000546">
    <property type="entry name" value="Transcription-repair-coupling factor"/>
    <property type="match status" value="1"/>
</dbReference>
<dbReference type="InterPro" id="IPR003711">
    <property type="entry name" value="CarD-like/TRCF_RID"/>
</dbReference>
<dbReference type="EMBL" id="CAEZXP010000004">
    <property type="protein sequence ID" value="CAB4701133.1"/>
    <property type="molecule type" value="Genomic_DNA"/>
</dbReference>
<feature type="domain" description="Helicase ATP-binding" evidence="10">
    <location>
        <begin position="548"/>
        <end position="709"/>
    </location>
</feature>
<protein>
    <submittedName>
        <fullName evidence="12">Unannotated protein</fullName>
    </submittedName>
</protein>
<comment type="subcellular location">
    <subcellularLocation>
        <location evidence="1">Cytoplasm</location>
    </subcellularLocation>
</comment>
<reference evidence="12" key="1">
    <citation type="submission" date="2020-05" db="EMBL/GenBank/DDBJ databases">
        <authorList>
            <person name="Chiriac C."/>
            <person name="Salcher M."/>
            <person name="Ghai R."/>
            <person name="Kavagutti S V."/>
        </authorList>
    </citation>
    <scope>NUCLEOTIDE SEQUENCE</scope>
</reference>
<keyword evidence="3" id="KW-0547">Nucleotide-binding</keyword>
<evidence type="ECO:0000256" key="7">
    <source>
        <dbReference type="ARBA" id="ARBA00022840"/>
    </source>
</evidence>
<dbReference type="SUPFAM" id="SSF52540">
    <property type="entry name" value="P-loop containing nucleoside triphosphate hydrolases"/>
    <property type="match status" value="3"/>
</dbReference>
<dbReference type="InterPro" id="IPR041471">
    <property type="entry name" value="UvrB_inter"/>
</dbReference>
<organism evidence="12">
    <name type="scientific">freshwater metagenome</name>
    <dbReference type="NCBI Taxonomy" id="449393"/>
    <lineage>
        <taxon>unclassified sequences</taxon>
        <taxon>metagenomes</taxon>
        <taxon>ecological metagenomes</taxon>
    </lineage>
</organism>
<dbReference type="GO" id="GO:0003678">
    <property type="term" value="F:DNA helicase activity"/>
    <property type="evidence" value="ECO:0007669"/>
    <property type="project" value="TreeGrafter"/>
</dbReference>
<dbReference type="Pfam" id="PF00271">
    <property type="entry name" value="Helicase_C"/>
    <property type="match status" value="1"/>
</dbReference>
<keyword evidence="9" id="KW-0234">DNA repair</keyword>
<gene>
    <name evidence="12" type="ORF">UFOPK2399_01368</name>
</gene>
<dbReference type="Pfam" id="PF00270">
    <property type="entry name" value="DEAD"/>
    <property type="match status" value="1"/>
</dbReference>
<dbReference type="InterPro" id="IPR011545">
    <property type="entry name" value="DEAD/DEAH_box_helicase_dom"/>
</dbReference>
<dbReference type="AlphaFoldDB" id="A0A6J6PVJ1"/>
<dbReference type="GO" id="GO:0005737">
    <property type="term" value="C:cytoplasm"/>
    <property type="evidence" value="ECO:0007669"/>
    <property type="project" value="UniProtKB-SubCell"/>
</dbReference>
<dbReference type="Gene3D" id="2.40.10.170">
    <property type="match status" value="1"/>
</dbReference>
<dbReference type="SUPFAM" id="SSF143517">
    <property type="entry name" value="TRCF domain-like"/>
    <property type="match status" value="1"/>
</dbReference>
<evidence type="ECO:0000259" key="11">
    <source>
        <dbReference type="PROSITE" id="PS51194"/>
    </source>
</evidence>
<dbReference type="InterPro" id="IPR037235">
    <property type="entry name" value="TRCF-like_C_D7"/>
</dbReference>
<accession>A0A6J6PVJ1</accession>
<dbReference type="SMART" id="SM00487">
    <property type="entry name" value="DEXDc"/>
    <property type="match status" value="1"/>
</dbReference>
<dbReference type="Gene3D" id="3.90.1150.50">
    <property type="entry name" value="Transcription-repair-coupling factor, D7 domain"/>
    <property type="match status" value="1"/>
</dbReference>
<dbReference type="Gene3D" id="3.40.50.300">
    <property type="entry name" value="P-loop containing nucleotide triphosphate hydrolases"/>
    <property type="match status" value="2"/>
</dbReference>
<dbReference type="SMART" id="SM00982">
    <property type="entry name" value="TRCF"/>
    <property type="match status" value="1"/>
</dbReference>
<dbReference type="InterPro" id="IPR001650">
    <property type="entry name" value="Helicase_C-like"/>
</dbReference>
<keyword evidence="8" id="KW-0238">DNA-binding</keyword>
<keyword evidence="6" id="KW-0347">Helicase</keyword>
<dbReference type="InterPro" id="IPR047112">
    <property type="entry name" value="RecG/Mfd"/>
</dbReference>
<evidence type="ECO:0000256" key="8">
    <source>
        <dbReference type="ARBA" id="ARBA00023125"/>
    </source>
</evidence>
<evidence type="ECO:0000256" key="2">
    <source>
        <dbReference type="ARBA" id="ARBA00022490"/>
    </source>
</evidence>
<dbReference type="PROSITE" id="PS51192">
    <property type="entry name" value="HELICASE_ATP_BIND_1"/>
    <property type="match status" value="1"/>
</dbReference>
<dbReference type="SMART" id="SM00490">
    <property type="entry name" value="HELICc"/>
    <property type="match status" value="1"/>
</dbReference>
<dbReference type="GO" id="GO:0005524">
    <property type="term" value="F:ATP binding"/>
    <property type="evidence" value="ECO:0007669"/>
    <property type="project" value="UniProtKB-KW"/>
</dbReference>
<feature type="domain" description="Helicase C-terminal" evidence="11">
    <location>
        <begin position="730"/>
        <end position="884"/>
    </location>
</feature>
<keyword evidence="4" id="KW-0227">DNA damage</keyword>
<sequence length="1068" mass="118253">MDLPLLHTLVDRLRADERLPAFAAAFPTRARVSEPALPLVLAALHEERGKATFVVLPEDADARDAAEAAAWFLGDDQVALLPSRGVKFESGLEPPPHLVGERSRALHVLEQGGLVCVSAAALAERVPPPAERTSALTVSKGDDTGIDLLAEELAMAGYERVDRVEERGHFAVRGGLVDVFPTTGREPLRIEFFGDEIEGIRAFSPFTQRALRQVETATIQPASERRRDLVEIMLPDDEEFDSPVARAPEDLVPLLDRVPDVVWRIDDVRSVWDEEGLPEVDLDGATLLDSLPQGQPYSFDALRPALSARGLAEAENELDGLLRGGLDVVVSFPHRGEAERQRHLLRKVGAEMLEPGIAPVGLTFAVAPARRGFVWRDLGIALLPDTQVFRRRPPRATAPIGRALQTFSDLRTGDYVVHEDHGVSQLLGFETKEVAGVTRDYLLLGFKGEDRVFVPHEQIGKVSRYIGSDARPPALSKLGGKAWDNLKTRARDHLREMAGELLQLYAQRQTRAGINYDVDGEWLQRLEAEFPFRETEDQARAIEAVKEDLEAPRPMDRLVCGDVGFGKTEVALRAAFVVASSSKQVLVLVPTTILAQQHWNTFRERYRDFPIRVEMVSRFRKPAEVKKVLAEFGEGKVDVLVGTHRILSRDVMPKDLGLVIVDEEQRFGVAQKELLRQLRLEVDVLALSATPIPRTLHMSLAGLRDISVIETPPEGRRPIRTHVGEYDEDLIKQAIERELAREGQAFYLHNRVETIEDCAEKIRQLIPGSRVIVGHGQMTERELEDTMLAFLRGDADVLVSTTIIESGLDIPQANTLIVERADTFGLSQLYQIRGRVGRRDLPAHAYLFYPDARDLSGEARARLATLADHTELGAGFAIAMRDLEIRGAGDLLGAEQSGHVAALGFELYVEMLHEVVAELSGERRLATRPVRVDARVDAYVPAAYIGSEALKIDLHRRLALVEDDDELHELKIATEDRFGALPEPVANLFSIQELKLKLALLGADYLVFANGRVAVGPVVLGSSELRELRDRVETAIYTSAKREVTLREDGIAAAVRLVDAMITARQAA</sequence>
<keyword evidence="7" id="KW-0067">ATP-binding</keyword>
<dbReference type="NCBIfam" id="TIGR00580">
    <property type="entry name" value="mfd"/>
    <property type="match status" value="1"/>
</dbReference>
<evidence type="ECO:0000256" key="4">
    <source>
        <dbReference type="ARBA" id="ARBA00022763"/>
    </source>
</evidence>
<evidence type="ECO:0000256" key="1">
    <source>
        <dbReference type="ARBA" id="ARBA00004496"/>
    </source>
</evidence>
<evidence type="ECO:0000313" key="12">
    <source>
        <dbReference type="EMBL" id="CAB4701133.1"/>
    </source>
</evidence>
<dbReference type="GO" id="GO:0006281">
    <property type="term" value="P:DNA repair"/>
    <property type="evidence" value="ECO:0007669"/>
    <property type="project" value="UniProtKB-KW"/>
</dbReference>
<dbReference type="PANTHER" id="PTHR47964">
    <property type="entry name" value="ATP-DEPENDENT DNA HELICASE HOMOLOG RECG, CHLOROPLASTIC"/>
    <property type="match status" value="1"/>
</dbReference>